<dbReference type="Proteomes" id="UP000006101">
    <property type="component" value="Chromosome"/>
</dbReference>
<dbReference type="EMBL" id="CP003842">
    <property type="protein sequence ID" value="AFS81060.1"/>
    <property type="molecule type" value="Genomic_DNA"/>
</dbReference>
<gene>
    <name evidence="2" type="ORF">NKOR_05885</name>
</gene>
<reference evidence="2 3" key="1">
    <citation type="journal article" date="2012" name="J. Bacteriol.">
        <title>Draft Genome Sequence of an Ammonia-Oxidizing Archaeon, "Candidatus Nitrosopumilus koreensis" AR1, from Marine Sediment.</title>
        <authorList>
            <person name="Park S.J."/>
            <person name="Kim J.G."/>
            <person name="Jung M.Y."/>
            <person name="Kim S.J."/>
            <person name="Cha I.T."/>
            <person name="Kwon K."/>
            <person name="Lee J.H."/>
            <person name="Rhee S.K."/>
        </authorList>
    </citation>
    <scope>NUCLEOTIDE SEQUENCE [LARGE SCALE GENOMIC DNA]</scope>
    <source>
        <strain evidence="2 3">AR1</strain>
    </source>
</reference>
<evidence type="ECO:0000313" key="2">
    <source>
        <dbReference type="EMBL" id="AFS81060.1"/>
    </source>
</evidence>
<dbReference type="PATRIC" id="fig|1229908.8.peg.1281"/>
<dbReference type="GeneID" id="13725212"/>
<feature type="compositionally biased region" description="Basic residues" evidence="1">
    <location>
        <begin position="43"/>
        <end position="52"/>
    </location>
</feature>
<protein>
    <submittedName>
        <fullName evidence="2">Uncharacterized protein</fullName>
    </submittedName>
</protein>
<dbReference type="KEGG" id="nkr:NKOR_05885"/>
<feature type="region of interest" description="Disordered" evidence="1">
    <location>
        <begin position="30"/>
        <end position="54"/>
    </location>
</feature>
<dbReference type="RefSeq" id="WP_014963444.1">
    <property type="nucleotide sequence ID" value="NC_018655.1"/>
</dbReference>
<name>K0B7X7_9ARCH</name>
<organism evidence="2 3">
    <name type="scientific">Candidatus Nitrosopumilus koreensis AR1</name>
    <dbReference type="NCBI Taxonomy" id="1229908"/>
    <lineage>
        <taxon>Archaea</taxon>
        <taxon>Nitrososphaerota</taxon>
        <taxon>Nitrososphaeria</taxon>
        <taxon>Nitrosopumilales</taxon>
        <taxon>Nitrosopumilaceae</taxon>
        <taxon>Nitrosopumilus</taxon>
    </lineage>
</organism>
<sequence length="97" mass="11018">MSIRKPVIRKPRIPKIKKPLISKRKRIVKAKPTLSTGRITAKTPKKPHHGTKTTRTLGTCYLEKNCRGVLSRKVTKTQCRREGGKSWRKIGGSCEKL</sequence>
<dbReference type="HOGENOM" id="CLU_2340009_0_0_2"/>
<keyword evidence="3" id="KW-1185">Reference proteome</keyword>
<evidence type="ECO:0000256" key="1">
    <source>
        <dbReference type="SAM" id="MobiDB-lite"/>
    </source>
</evidence>
<proteinExistence type="predicted"/>
<dbReference type="AlphaFoldDB" id="K0B7X7"/>
<evidence type="ECO:0000313" key="3">
    <source>
        <dbReference type="Proteomes" id="UP000006101"/>
    </source>
</evidence>
<accession>K0B7X7</accession>